<comment type="caution">
    <text evidence="7">The sequence shown here is derived from an EMBL/GenBank/DDBJ whole genome shotgun (WGS) entry which is preliminary data.</text>
</comment>
<dbReference type="CDD" id="cd21109">
    <property type="entry name" value="SPASM"/>
    <property type="match status" value="1"/>
</dbReference>
<dbReference type="Pfam" id="PF04055">
    <property type="entry name" value="Radical_SAM"/>
    <property type="match status" value="1"/>
</dbReference>
<evidence type="ECO:0000256" key="1">
    <source>
        <dbReference type="ARBA" id="ARBA00001966"/>
    </source>
</evidence>
<evidence type="ECO:0000259" key="6">
    <source>
        <dbReference type="PROSITE" id="PS51918"/>
    </source>
</evidence>
<gene>
    <name evidence="7" type="ORF">L6654_41285</name>
</gene>
<protein>
    <submittedName>
        <fullName evidence="7">Radical SAM protein</fullName>
    </submittedName>
</protein>
<dbReference type="SUPFAM" id="SSF102114">
    <property type="entry name" value="Radical SAM enzymes"/>
    <property type="match status" value="1"/>
</dbReference>
<dbReference type="PANTHER" id="PTHR11228:SF7">
    <property type="entry name" value="PQQA PEPTIDE CYCLASE"/>
    <property type="match status" value="1"/>
</dbReference>
<evidence type="ECO:0000313" key="8">
    <source>
        <dbReference type="Proteomes" id="UP001139054"/>
    </source>
</evidence>
<feature type="domain" description="Radical SAM core" evidence="6">
    <location>
        <begin position="1"/>
        <end position="195"/>
    </location>
</feature>
<organism evidence="7 8">
    <name type="scientific">Bradyrhizobium zhengyangense</name>
    <dbReference type="NCBI Taxonomy" id="2911009"/>
    <lineage>
        <taxon>Bacteria</taxon>
        <taxon>Pseudomonadati</taxon>
        <taxon>Pseudomonadota</taxon>
        <taxon>Alphaproteobacteria</taxon>
        <taxon>Hyphomicrobiales</taxon>
        <taxon>Nitrobacteraceae</taxon>
        <taxon>Bradyrhizobium</taxon>
    </lineage>
</organism>
<dbReference type="CDD" id="cd01335">
    <property type="entry name" value="Radical_SAM"/>
    <property type="match status" value="1"/>
</dbReference>
<dbReference type="GO" id="GO:0051536">
    <property type="term" value="F:iron-sulfur cluster binding"/>
    <property type="evidence" value="ECO:0007669"/>
    <property type="project" value="UniProtKB-KW"/>
</dbReference>
<dbReference type="EMBL" id="JAKLTY010000057">
    <property type="protein sequence ID" value="MCG2633000.1"/>
    <property type="molecule type" value="Genomic_DNA"/>
</dbReference>
<evidence type="ECO:0000256" key="3">
    <source>
        <dbReference type="ARBA" id="ARBA00022723"/>
    </source>
</evidence>
<name>A0A9X1UCB5_9BRAD</name>
<dbReference type="PANTHER" id="PTHR11228">
    <property type="entry name" value="RADICAL SAM DOMAIN PROTEIN"/>
    <property type="match status" value="1"/>
</dbReference>
<evidence type="ECO:0000256" key="4">
    <source>
        <dbReference type="ARBA" id="ARBA00023004"/>
    </source>
</evidence>
<comment type="cofactor">
    <cofactor evidence="1">
        <name>[4Fe-4S] cluster</name>
        <dbReference type="ChEBI" id="CHEBI:49883"/>
    </cofactor>
</comment>
<dbReference type="GO" id="GO:0046872">
    <property type="term" value="F:metal ion binding"/>
    <property type="evidence" value="ECO:0007669"/>
    <property type="project" value="UniProtKB-KW"/>
</dbReference>
<dbReference type="AlphaFoldDB" id="A0A9X1UCB5"/>
<dbReference type="Gene3D" id="3.20.20.70">
    <property type="entry name" value="Aldolase class I"/>
    <property type="match status" value="1"/>
</dbReference>
<proteinExistence type="predicted"/>
<dbReference type="InterPro" id="IPR023885">
    <property type="entry name" value="4Fe4S-binding_SPASM_dom"/>
</dbReference>
<keyword evidence="5" id="KW-0411">Iron-sulfur</keyword>
<dbReference type="InterPro" id="IPR007197">
    <property type="entry name" value="rSAM"/>
</dbReference>
<evidence type="ECO:0000256" key="5">
    <source>
        <dbReference type="ARBA" id="ARBA00023014"/>
    </source>
</evidence>
<keyword evidence="2" id="KW-0949">S-adenosyl-L-methionine</keyword>
<dbReference type="Proteomes" id="UP001139054">
    <property type="component" value="Unassembled WGS sequence"/>
</dbReference>
<dbReference type="InterPro" id="IPR013785">
    <property type="entry name" value="Aldolase_TIM"/>
</dbReference>
<keyword evidence="3" id="KW-0479">Metal-binding</keyword>
<dbReference type="InterPro" id="IPR058240">
    <property type="entry name" value="rSAM_sf"/>
</dbReference>
<dbReference type="GO" id="GO:0003824">
    <property type="term" value="F:catalytic activity"/>
    <property type="evidence" value="ECO:0007669"/>
    <property type="project" value="InterPro"/>
</dbReference>
<dbReference type="InterPro" id="IPR050377">
    <property type="entry name" value="Radical_SAM_PqqE_MftC-like"/>
</dbReference>
<dbReference type="Pfam" id="PF13186">
    <property type="entry name" value="SPASM"/>
    <property type="match status" value="1"/>
</dbReference>
<sequence length="315" mass="34816">MDKYSDEMSLADWTTAIVDLKKLINPLAIDFTGGEPTIHPDFLEIVEFCRAHGVDWFMTTNGSALTRHRFVQHLVASRPIKIDISVDSASDDIHDVVRGVPGSLGRIEHGLRMLVSERNKTRLDFPVRIKVTVHRMNAGRLAPIVEWARRAGATAVDFNPVGGLWRKEQMERLAIREPRDIEILQEEVQKLIEQKSRGAPIETSTASLLSMIEHFSGGLTYGAAPCRDPVRNFIVNPRGDVRGCGCSSAFGNVRKQTAKQIWAGEVAKAARIKSLGCSLQVAVSSGKSSCMARKSIGDDIRRAMLLMGFGARRVQ</sequence>
<reference evidence="7" key="1">
    <citation type="submission" date="2022-01" db="EMBL/GenBank/DDBJ databases">
        <title>Genome sequnece data of strain Bradyrhizobium sp. nov.</title>
        <authorList>
            <person name="Zhang J."/>
        </authorList>
    </citation>
    <scope>NUCLEOTIDE SEQUENCE</scope>
    <source>
        <strain evidence="7">WYCCWR 13023</strain>
    </source>
</reference>
<accession>A0A9X1UCB5</accession>
<evidence type="ECO:0000256" key="2">
    <source>
        <dbReference type="ARBA" id="ARBA00022691"/>
    </source>
</evidence>
<keyword evidence="4" id="KW-0408">Iron</keyword>
<evidence type="ECO:0000313" key="7">
    <source>
        <dbReference type="EMBL" id="MCG2633000.1"/>
    </source>
</evidence>
<dbReference type="PROSITE" id="PS51918">
    <property type="entry name" value="RADICAL_SAM"/>
    <property type="match status" value="1"/>
</dbReference>